<reference evidence="2" key="1">
    <citation type="submission" date="2022-09" db="EMBL/GenBank/DDBJ databases">
        <title>Intensive care unit water sources are persistently colonized with multi-drug resistant bacteria and are the site of extensive horizontal gene transfer of antibiotic resistance genes.</title>
        <authorList>
            <person name="Diorio-Toth L."/>
        </authorList>
    </citation>
    <scope>NUCLEOTIDE SEQUENCE</scope>
    <source>
        <strain evidence="2">GD03843</strain>
    </source>
</reference>
<dbReference type="Proteomes" id="UP001161094">
    <property type="component" value="Unassembled WGS sequence"/>
</dbReference>
<proteinExistence type="predicted"/>
<feature type="region of interest" description="Disordered" evidence="1">
    <location>
        <begin position="102"/>
        <end position="147"/>
    </location>
</feature>
<sequence>MTISQARREYLSLENPPPGFTFFCNDLACRNIPGKVEVSGVNYRVPAEEKEKYRTAHFRARQQHDAACAWVISNEPVEKSVDINDDRAQRAARRKLRDLVTVFDPRRSGSPDEGANQCARAASGRPASVAGAPSGSSGRGREGGETRTTDLDRLVDSFLEAKAKLPPSDFRSLHLQIVGKGRVLLGDYFQQVARMVEFGVSFGGIKQIVPYGYGFSLTFYDKIEGAPIRLYVPAKRLHDFRYRRFLKASVTQVIESKGALYLRVYCIGRFERAPENKGWNLIVDDLNHLVLRVMQKGRRDAVAGS</sequence>
<organism evidence="2 3">
    <name type="scientific">Achromobacter spanius</name>
    <dbReference type="NCBI Taxonomy" id="217203"/>
    <lineage>
        <taxon>Bacteria</taxon>
        <taxon>Pseudomonadati</taxon>
        <taxon>Pseudomonadota</taxon>
        <taxon>Betaproteobacteria</taxon>
        <taxon>Burkholderiales</taxon>
        <taxon>Alcaligenaceae</taxon>
        <taxon>Achromobacter</taxon>
    </lineage>
</organism>
<gene>
    <name evidence="2" type="ORF">N5D93_04395</name>
</gene>
<evidence type="ECO:0008006" key="4">
    <source>
        <dbReference type="Google" id="ProtNLM"/>
    </source>
</evidence>
<dbReference type="EMBL" id="JAOCDZ010000002">
    <property type="protein sequence ID" value="MDH0735036.1"/>
    <property type="molecule type" value="Genomic_DNA"/>
</dbReference>
<evidence type="ECO:0000313" key="3">
    <source>
        <dbReference type="Proteomes" id="UP001161094"/>
    </source>
</evidence>
<dbReference type="RefSeq" id="WP_279994070.1">
    <property type="nucleotide sequence ID" value="NZ_JAOCDZ010000002.1"/>
</dbReference>
<evidence type="ECO:0000313" key="2">
    <source>
        <dbReference type="EMBL" id="MDH0735036.1"/>
    </source>
</evidence>
<dbReference type="AlphaFoldDB" id="A0AA42IUL7"/>
<comment type="caution">
    <text evidence="2">The sequence shown here is derived from an EMBL/GenBank/DDBJ whole genome shotgun (WGS) entry which is preliminary data.</text>
</comment>
<protein>
    <recommendedName>
        <fullName evidence="4">ATPase</fullName>
    </recommendedName>
</protein>
<evidence type="ECO:0000256" key="1">
    <source>
        <dbReference type="SAM" id="MobiDB-lite"/>
    </source>
</evidence>
<name>A0AA42IUL7_9BURK</name>
<accession>A0AA42IUL7</accession>
<feature type="compositionally biased region" description="Low complexity" evidence="1">
    <location>
        <begin position="119"/>
        <end position="136"/>
    </location>
</feature>